<dbReference type="Proteomes" id="UP000887578">
    <property type="component" value="Unplaced"/>
</dbReference>
<proteinExistence type="predicted"/>
<keyword evidence="2" id="KW-0732">Signal</keyword>
<reference evidence="4" key="1">
    <citation type="submission" date="2022-11" db="UniProtKB">
        <authorList>
            <consortium name="WormBaseParasite"/>
        </authorList>
    </citation>
    <scope>IDENTIFICATION</scope>
</reference>
<dbReference type="AlphaFoldDB" id="A0A914QM41"/>
<evidence type="ECO:0000313" key="3">
    <source>
        <dbReference type="Proteomes" id="UP000887578"/>
    </source>
</evidence>
<feature type="region of interest" description="Disordered" evidence="1">
    <location>
        <begin position="202"/>
        <end position="250"/>
    </location>
</feature>
<keyword evidence="3" id="KW-1185">Reference proteome</keyword>
<evidence type="ECO:0000313" key="4">
    <source>
        <dbReference type="WBParaSite" id="PDA_v2.g4672.t1"/>
    </source>
</evidence>
<accession>A0A914QM41</accession>
<sequence length="290" mass="30819">MFGRAFLLSTFIVAVILVSTLNAIKCNTFQLQKGVKPHESGDDESKECVGCTGYVCKIDGGKTILGSACTEDVNDFCHQDWDDSKIQSIAKNEDDGYESVNGEYFVLSCQEDNCNSVHWFSDNLIKHDKVIASAGLSHQKRSHLKKGRGKDIAGKAEKTGEHVVEGGEKAAKAAEETVQETQKAGESVVEAGKEGKKAAEETVKAAEETAKAAEETVQETQKAAEETQKAGESVAEGAKEAEKKTEEAAEDVIDAEKKAAGAVKDALGGGAKSVGYGIGVMVATVAYFFL</sequence>
<feature type="compositionally biased region" description="Basic and acidic residues" evidence="1">
    <location>
        <begin position="149"/>
        <end position="170"/>
    </location>
</feature>
<feature type="chain" id="PRO_5036742366" evidence="2">
    <location>
        <begin position="24"/>
        <end position="290"/>
    </location>
</feature>
<feature type="compositionally biased region" description="Basic and acidic residues" evidence="1">
    <location>
        <begin position="237"/>
        <end position="247"/>
    </location>
</feature>
<protein>
    <submittedName>
        <fullName evidence="4">Uncharacterized protein</fullName>
    </submittedName>
</protein>
<name>A0A914QM41_9BILA</name>
<dbReference type="WBParaSite" id="PDA_v2.g4672.t1">
    <property type="protein sequence ID" value="PDA_v2.g4672.t1"/>
    <property type="gene ID" value="PDA_v2.g4672"/>
</dbReference>
<feature type="signal peptide" evidence="2">
    <location>
        <begin position="1"/>
        <end position="23"/>
    </location>
</feature>
<organism evidence="3 4">
    <name type="scientific">Panagrolaimus davidi</name>
    <dbReference type="NCBI Taxonomy" id="227884"/>
    <lineage>
        <taxon>Eukaryota</taxon>
        <taxon>Metazoa</taxon>
        <taxon>Ecdysozoa</taxon>
        <taxon>Nematoda</taxon>
        <taxon>Chromadorea</taxon>
        <taxon>Rhabditida</taxon>
        <taxon>Tylenchina</taxon>
        <taxon>Panagrolaimomorpha</taxon>
        <taxon>Panagrolaimoidea</taxon>
        <taxon>Panagrolaimidae</taxon>
        <taxon>Panagrolaimus</taxon>
    </lineage>
</organism>
<evidence type="ECO:0000256" key="1">
    <source>
        <dbReference type="SAM" id="MobiDB-lite"/>
    </source>
</evidence>
<feature type="region of interest" description="Disordered" evidence="1">
    <location>
        <begin position="139"/>
        <end position="170"/>
    </location>
</feature>
<feature type="compositionally biased region" description="Basic residues" evidence="1">
    <location>
        <begin position="139"/>
        <end position="148"/>
    </location>
</feature>
<evidence type="ECO:0000256" key="2">
    <source>
        <dbReference type="SAM" id="SignalP"/>
    </source>
</evidence>
<feature type="compositionally biased region" description="Basic and acidic residues" evidence="1">
    <location>
        <begin position="202"/>
        <end position="214"/>
    </location>
</feature>